<protein>
    <submittedName>
        <fullName evidence="2">Uncharacterized protein</fullName>
    </submittedName>
</protein>
<gene>
    <name evidence="2" type="ORF">LZ519_02305</name>
</gene>
<dbReference type="EMBL" id="JAMGBC010000001">
    <property type="protein sequence ID" value="MCL6678155.1"/>
    <property type="molecule type" value="Genomic_DNA"/>
</dbReference>
<evidence type="ECO:0000256" key="1">
    <source>
        <dbReference type="SAM" id="MobiDB-lite"/>
    </source>
</evidence>
<dbReference type="Proteomes" id="UP001165343">
    <property type="component" value="Unassembled WGS sequence"/>
</dbReference>
<feature type="region of interest" description="Disordered" evidence="1">
    <location>
        <begin position="14"/>
        <end position="33"/>
    </location>
</feature>
<dbReference type="RefSeq" id="WP_249867124.1">
    <property type="nucleotide sequence ID" value="NZ_JAMGBC010000001.1"/>
</dbReference>
<reference evidence="2" key="1">
    <citation type="submission" date="2022-05" db="EMBL/GenBank/DDBJ databases">
        <authorList>
            <person name="Jo J.-H."/>
            <person name="Im W.-T."/>
        </authorList>
    </citation>
    <scope>NUCLEOTIDE SEQUENCE</scope>
    <source>
        <strain evidence="2">RG327</strain>
    </source>
</reference>
<organism evidence="2 3">
    <name type="scientific">Sphingomonas anseongensis</name>
    <dbReference type="NCBI Taxonomy" id="2908207"/>
    <lineage>
        <taxon>Bacteria</taxon>
        <taxon>Pseudomonadati</taxon>
        <taxon>Pseudomonadota</taxon>
        <taxon>Alphaproteobacteria</taxon>
        <taxon>Sphingomonadales</taxon>
        <taxon>Sphingomonadaceae</taxon>
        <taxon>Sphingomonas</taxon>
    </lineage>
</organism>
<evidence type="ECO:0000313" key="3">
    <source>
        <dbReference type="Proteomes" id="UP001165343"/>
    </source>
</evidence>
<accession>A0ABM8IR33</accession>
<evidence type="ECO:0000313" key="2">
    <source>
        <dbReference type="EMBL" id="MCL6678155.1"/>
    </source>
</evidence>
<proteinExistence type="predicted"/>
<keyword evidence="3" id="KW-1185">Reference proteome</keyword>
<sequence>MIAAILALAALQMTPSLPGSPPDPPTNGGGERWGVVSLDYERDAINLRTEMRALQEADGGQLTPQHRAYVKKKVEALLNAYRRDAERAGPTAINADGSRPR</sequence>
<comment type="caution">
    <text evidence="2">The sequence shown here is derived from an EMBL/GenBank/DDBJ whole genome shotgun (WGS) entry which is preliminary data.</text>
</comment>
<name>A0ABM8IR33_9SPHN</name>